<dbReference type="EMBL" id="MEKH01000005">
    <property type="protein sequence ID" value="ODO07709.1"/>
    <property type="molecule type" value="Genomic_DNA"/>
</dbReference>
<dbReference type="AlphaFoldDB" id="A0A1E3K3S4"/>
<evidence type="ECO:0000313" key="1">
    <source>
        <dbReference type="EMBL" id="ODO07709.1"/>
    </source>
</evidence>
<accession>A0A1E3K3S4</accession>
<evidence type="ECO:0000313" key="2">
    <source>
        <dbReference type="Proteomes" id="UP000095149"/>
    </source>
</evidence>
<gene>
    <name evidence="1" type="ORF">I350_03282</name>
</gene>
<sequence length="143" mass="16615">MLENVLRLAPETFLHRDHREEYIFSTPSQYPAQRLTYDLFPYSQTAEKHGLRLFKVSIREQVWNLVEMGPEMESFAKTQLENQRRLPPDITGLGELLDFDVTMAGNRYPPTPLANEELWACHETPLPDDLKIGFDKQVLPSIN</sequence>
<protein>
    <submittedName>
        <fullName evidence="1">Uncharacterized protein</fullName>
    </submittedName>
</protein>
<dbReference type="OrthoDB" id="2585061at2759"/>
<reference evidence="1 2" key="1">
    <citation type="submission" date="2016-06" db="EMBL/GenBank/DDBJ databases">
        <title>Evolution of pathogenesis and genome organization in the Tremellales.</title>
        <authorList>
            <person name="Cuomo C."/>
            <person name="Litvintseva A."/>
            <person name="Heitman J."/>
            <person name="Chen Y."/>
            <person name="Sun S."/>
            <person name="Springer D."/>
            <person name="Dromer F."/>
            <person name="Young S."/>
            <person name="Zeng Q."/>
            <person name="Chapman S."/>
            <person name="Gujja S."/>
            <person name="Saif S."/>
            <person name="Birren B."/>
        </authorList>
    </citation>
    <scope>NUCLEOTIDE SEQUENCE [LARGE SCALE GENOMIC DNA]</scope>
    <source>
        <strain evidence="1 2">CBS 6273</strain>
    </source>
</reference>
<proteinExistence type="predicted"/>
<name>A0A1E3K3S4_9TREE</name>
<organism evidence="1 2">
    <name type="scientific">Cryptococcus amylolentus CBS 6273</name>
    <dbReference type="NCBI Taxonomy" id="1296118"/>
    <lineage>
        <taxon>Eukaryota</taxon>
        <taxon>Fungi</taxon>
        <taxon>Dikarya</taxon>
        <taxon>Basidiomycota</taxon>
        <taxon>Agaricomycotina</taxon>
        <taxon>Tremellomycetes</taxon>
        <taxon>Tremellales</taxon>
        <taxon>Cryptococcaceae</taxon>
        <taxon>Cryptococcus</taxon>
    </lineage>
</organism>
<dbReference type="Proteomes" id="UP000095149">
    <property type="component" value="Unassembled WGS sequence"/>
</dbReference>
<comment type="caution">
    <text evidence="1">The sequence shown here is derived from an EMBL/GenBank/DDBJ whole genome shotgun (WGS) entry which is preliminary data.</text>
</comment>